<dbReference type="Proteomes" id="UP001151079">
    <property type="component" value="Unassembled WGS sequence"/>
</dbReference>
<keyword evidence="1" id="KW-0812">Transmembrane</keyword>
<feature type="transmembrane region" description="Helical" evidence="1">
    <location>
        <begin position="27"/>
        <end position="49"/>
    </location>
</feature>
<evidence type="ECO:0000313" key="3">
    <source>
        <dbReference type="Proteomes" id="UP001151079"/>
    </source>
</evidence>
<keyword evidence="3" id="KW-1185">Reference proteome</keyword>
<keyword evidence="1" id="KW-0472">Membrane</keyword>
<dbReference type="EMBL" id="JAOZEW010000012">
    <property type="protein sequence ID" value="MCV9928479.1"/>
    <property type="molecule type" value="Genomic_DNA"/>
</dbReference>
<name>A0A9X2ZCD0_9FLAO</name>
<organism evidence="2 3">
    <name type="scientific">Flavobacterium shii</name>
    <dbReference type="NCBI Taxonomy" id="2987687"/>
    <lineage>
        <taxon>Bacteria</taxon>
        <taxon>Pseudomonadati</taxon>
        <taxon>Bacteroidota</taxon>
        <taxon>Flavobacteriia</taxon>
        <taxon>Flavobacteriales</taxon>
        <taxon>Flavobacteriaceae</taxon>
        <taxon>Flavobacterium</taxon>
    </lineage>
</organism>
<evidence type="ECO:0000256" key="1">
    <source>
        <dbReference type="SAM" id="Phobius"/>
    </source>
</evidence>
<evidence type="ECO:0000313" key="2">
    <source>
        <dbReference type="EMBL" id="MCV9928479.1"/>
    </source>
</evidence>
<dbReference type="RefSeq" id="WP_264206590.1">
    <property type="nucleotide sequence ID" value="NZ_JAOZEW010000012.1"/>
</dbReference>
<keyword evidence="1" id="KW-1133">Transmembrane helix</keyword>
<protein>
    <submittedName>
        <fullName evidence="2">Uncharacterized protein</fullName>
    </submittedName>
</protein>
<accession>A0A9X2ZCD0</accession>
<proteinExistence type="predicted"/>
<reference evidence="2" key="1">
    <citation type="submission" date="2022-10" db="EMBL/GenBank/DDBJ databases">
        <title>Two novel species of Flavobacterium.</title>
        <authorList>
            <person name="Liu Q."/>
            <person name="Xin Y.-H."/>
        </authorList>
    </citation>
    <scope>NUCLEOTIDE SEQUENCE</scope>
    <source>
        <strain evidence="2">LS1R49</strain>
    </source>
</reference>
<sequence>MSKDKDDLIQKMNEIIERPGGKQAIRFILNSFGSIPLIGGFIAASGSIWGEKEQQEYNEVLAEWADKTEFELKNILIELDKLLQTPTKTRMSLLLGEIIGNDNTEKFLKKSNSQIPLVLNSQTINELQPFIETQWITINPTGATSSMGSGNRVGNHFEELKRPYGIGSGFILILNESYFIE</sequence>
<gene>
    <name evidence="2" type="ORF">OIU83_12500</name>
</gene>
<dbReference type="AlphaFoldDB" id="A0A9X2ZCD0"/>
<comment type="caution">
    <text evidence="2">The sequence shown here is derived from an EMBL/GenBank/DDBJ whole genome shotgun (WGS) entry which is preliminary data.</text>
</comment>